<keyword evidence="3" id="KW-1185">Reference proteome</keyword>
<evidence type="ECO:0000256" key="1">
    <source>
        <dbReference type="SAM" id="MobiDB-lite"/>
    </source>
</evidence>
<protein>
    <submittedName>
        <fullName evidence="2">Uncharacterized protein</fullName>
    </submittedName>
</protein>
<dbReference type="Proteomes" id="UP000294003">
    <property type="component" value="Unassembled WGS sequence"/>
</dbReference>
<organism evidence="2 3">
    <name type="scientific">Monosporascus cannonballus</name>
    <dbReference type="NCBI Taxonomy" id="155416"/>
    <lineage>
        <taxon>Eukaryota</taxon>
        <taxon>Fungi</taxon>
        <taxon>Dikarya</taxon>
        <taxon>Ascomycota</taxon>
        <taxon>Pezizomycotina</taxon>
        <taxon>Sordariomycetes</taxon>
        <taxon>Xylariomycetidae</taxon>
        <taxon>Xylariales</taxon>
        <taxon>Xylariales incertae sedis</taxon>
        <taxon>Monosporascus</taxon>
    </lineage>
</organism>
<evidence type="ECO:0000313" key="2">
    <source>
        <dbReference type="EMBL" id="RYO83793.1"/>
    </source>
</evidence>
<feature type="region of interest" description="Disordered" evidence="1">
    <location>
        <begin position="67"/>
        <end position="101"/>
    </location>
</feature>
<reference evidence="2 3" key="1">
    <citation type="submission" date="2018-06" db="EMBL/GenBank/DDBJ databases">
        <title>Complete Genomes of Monosporascus.</title>
        <authorList>
            <person name="Robinson A.J."/>
            <person name="Natvig D.O."/>
        </authorList>
    </citation>
    <scope>NUCLEOTIDE SEQUENCE [LARGE SCALE GENOMIC DNA]</scope>
    <source>
        <strain evidence="2 3">CBS 609.92</strain>
    </source>
</reference>
<sequence>MSGISIVDPDVASIRIVDDEDIQQYINAKMSGRRATRMSIAARIFADSSAGWNILRIGSRLGLGCCLPQQPAPEDQDGGGAQGKPGGAPERREHTKKLSPRQLRLIQVC</sequence>
<gene>
    <name evidence="2" type="ORF">DL762_005970</name>
</gene>
<comment type="caution">
    <text evidence="2">The sequence shown here is derived from an EMBL/GenBank/DDBJ whole genome shotgun (WGS) entry which is preliminary data.</text>
</comment>
<proteinExistence type="predicted"/>
<dbReference type="EMBL" id="QJNS01000180">
    <property type="protein sequence ID" value="RYO83793.1"/>
    <property type="molecule type" value="Genomic_DNA"/>
</dbReference>
<evidence type="ECO:0000313" key="3">
    <source>
        <dbReference type="Proteomes" id="UP000294003"/>
    </source>
</evidence>
<accession>A0ABY0H4F1</accession>
<name>A0ABY0H4F1_9PEZI</name>